<organism evidence="1 2">
    <name type="scientific">Oryza meyeriana var. granulata</name>
    <dbReference type="NCBI Taxonomy" id="110450"/>
    <lineage>
        <taxon>Eukaryota</taxon>
        <taxon>Viridiplantae</taxon>
        <taxon>Streptophyta</taxon>
        <taxon>Embryophyta</taxon>
        <taxon>Tracheophyta</taxon>
        <taxon>Spermatophyta</taxon>
        <taxon>Magnoliopsida</taxon>
        <taxon>Liliopsida</taxon>
        <taxon>Poales</taxon>
        <taxon>Poaceae</taxon>
        <taxon>BOP clade</taxon>
        <taxon>Oryzoideae</taxon>
        <taxon>Oryzeae</taxon>
        <taxon>Oryzinae</taxon>
        <taxon>Oryza</taxon>
        <taxon>Oryza meyeriana</taxon>
    </lineage>
</organism>
<comment type="caution">
    <text evidence="1">The sequence shown here is derived from an EMBL/GenBank/DDBJ whole genome shotgun (WGS) entry which is preliminary data.</text>
</comment>
<evidence type="ECO:0000313" key="1">
    <source>
        <dbReference type="EMBL" id="KAF0890805.1"/>
    </source>
</evidence>
<dbReference type="Proteomes" id="UP000479710">
    <property type="component" value="Unassembled WGS sequence"/>
</dbReference>
<dbReference type="EMBL" id="SPHZ02000011">
    <property type="protein sequence ID" value="KAF0890805.1"/>
    <property type="molecule type" value="Genomic_DNA"/>
</dbReference>
<keyword evidence="2" id="KW-1185">Reference proteome</keyword>
<name>A0A6G1BQZ6_9ORYZ</name>
<proteinExistence type="predicted"/>
<dbReference type="AlphaFoldDB" id="A0A6G1BQZ6"/>
<sequence length="63" mass="7103">MARRPVAWCLEGGSKSGCVVGIEEGGWRHGQHRDRRSVAWWTEGKEAGSVEGRVRRPEAWREG</sequence>
<protein>
    <submittedName>
        <fullName evidence="1">Uncharacterized protein</fullName>
    </submittedName>
</protein>
<accession>A0A6G1BQZ6</accession>
<gene>
    <name evidence="1" type="ORF">E2562_004290</name>
</gene>
<evidence type="ECO:0000313" key="2">
    <source>
        <dbReference type="Proteomes" id="UP000479710"/>
    </source>
</evidence>
<reference evidence="1 2" key="1">
    <citation type="submission" date="2019-11" db="EMBL/GenBank/DDBJ databases">
        <title>Whole genome sequence of Oryza granulata.</title>
        <authorList>
            <person name="Li W."/>
        </authorList>
    </citation>
    <scope>NUCLEOTIDE SEQUENCE [LARGE SCALE GENOMIC DNA]</scope>
    <source>
        <strain evidence="2">cv. Menghai</strain>
        <tissue evidence="1">Leaf</tissue>
    </source>
</reference>